<evidence type="ECO:0000313" key="3">
    <source>
        <dbReference type="Proteomes" id="UP000734271"/>
    </source>
</evidence>
<dbReference type="RefSeq" id="WP_223420495.1">
    <property type="nucleotide sequence ID" value="NZ_JAIPME010000002.1"/>
</dbReference>
<keyword evidence="1" id="KW-0472">Membrane</keyword>
<keyword evidence="1" id="KW-0812">Transmembrane</keyword>
<name>A0ABS7T1B3_9FIRM</name>
<proteinExistence type="predicted"/>
<feature type="transmembrane region" description="Helical" evidence="1">
    <location>
        <begin position="83"/>
        <end position="100"/>
    </location>
</feature>
<evidence type="ECO:0008006" key="4">
    <source>
        <dbReference type="Google" id="ProtNLM"/>
    </source>
</evidence>
<comment type="caution">
    <text evidence="2">The sequence shown here is derived from an EMBL/GenBank/DDBJ whole genome shotgun (WGS) entry which is preliminary data.</text>
</comment>
<evidence type="ECO:0000256" key="1">
    <source>
        <dbReference type="SAM" id="Phobius"/>
    </source>
</evidence>
<dbReference type="EMBL" id="JAIPME010000002">
    <property type="protein sequence ID" value="MBZ2387563.1"/>
    <property type="molecule type" value="Genomic_DNA"/>
</dbReference>
<feature type="transmembrane region" description="Helical" evidence="1">
    <location>
        <begin position="7"/>
        <end position="26"/>
    </location>
</feature>
<accession>A0ABS7T1B3</accession>
<keyword evidence="3" id="KW-1185">Reference proteome</keyword>
<feature type="transmembrane region" description="Helical" evidence="1">
    <location>
        <begin position="106"/>
        <end position="131"/>
    </location>
</feature>
<protein>
    <recommendedName>
        <fullName evidence="4">DUF3796 domain-containing protein</fullName>
    </recommendedName>
</protein>
<keyword evidence="1" id="KW-1133">Transmembrane helix</keyword>
<evidence type="ECO:0000313" key="2">
    <source>
        <dbReference type="EMBL" id="MBZ2387563.1"/>
    </source>
</evidence>
<dbReference type="Proteomes" id="UP000734271">
    <property type="component" value="Unassembled WGS sequence"/>
</dbReference>
<sequence>MKVKKRTLLLIAGIVWLIAGFNVARLGTLSFGLIDKNWYLYALTILIFIIFGTMFYKMSEKHTKRILAYEDKRPFWNFFDAKSYLIMVFMMSMGIGLRASGKIPEFFIAFFYTGLGFALLLAGIIFIYNYIFIKNLNYRNKI</sequence>
<gene>
    <name evidence="2" type="ORF">K8P03_09730</name>
</gene>
<reference evidence="2 3" key="1">
    <citation type="submission" date="2021-08" db="EMBL/GenBank/DDBJ databases">
        <title>FDA dAtabase for Regulatory Grade micrObial Sequences (FDA-ARGOS): Supporting development and validation of Infectious Disease Dx tests.</title>
        <authorList>
            <person name="Sproer C."/>
            <person name="Gronow S."/>
            <person name="Severitt S."/>
            <person name="Schroder I."/>
            <person name="Tallon L."/>
            <person name="Sadzewicz L."/>
            <person name="Zhao X."/>
            <person name="Boylan J."/>
            <person name="Ott S."/>
            <person name="Bowen H."/>
            <person name="Vavikolanu K."/>
            <person name="Hazen T."/>
            <person name="Aluvathingal J."/>
            <person name="Nadendla S."/>
            <person name="Lowell S."/>
            <person name="Myers T."/>
            <person name="Yan Y."/>
            <person name="Sichtig H."/>
        </authorList>
    </citation>
    <scope>NUCLEOTIDE SEQUENCE [LARGE SCALE GENOMIC DNA]</scope>
    <source>
        <strain evidence="2 3">FDAARGOS_1460</strain>
    </source>
</reference>
<feature type="transmembrane region" description="Helical" evidence="1">
    <location>
        <begin position="38"/>
        <end position="56"/>
    </location>
</feature>
<organism evidence="2 3">
    <name type="scientific">Anaerococcus murdochii</name>
    <dbReference type="NCBI Taxonomy" id="411577"/>
    <lineage>
        <taxon>Bacteria</taxon>
        <taxon>Bacillati</taxon>
        <taxon>Bacillota</taxon>
        <taxon>Tissierellia</taxon>
        <taxon>Tissierellales</taxon>
        <taxon>Peptoniphilaceae</taxon>
        <taxon>Anaerococcus</taxon>
    </lineage>
</organism>